<dbReference type="Proteomes" id="UP000176527">
    <property type="component" value="Unassembled WGS sequence"/>
</dbReference>
<evidence type="ECO:0000313" key="1">
    <source>
        <dbReference type="EMBL" id="OGE38888.1"/>
    </source>
</evidence>
<comment type="caution">
    <text evidence="1">The sequence shown here is derived from an EMBL/GenBank/DDBJ whole genome shotgun (WGS) entry which is preliminary data.</text>
</comment>
<organism evidence="1 2">
    <name type="scientific">Candidatus Daviesbacteria bacterium RIFCSPHIGHO2_12_FULL_37_11</name>
    <dbReference type="NCBI Taxonomy" id="1797777"/>
    <lineage>
        <taxon>Bacteria</taxon>
        <taxon>Candidatus Daviesiibacteriota</taxon>
    </lineage>
</organism>
<dbReference type="EMBL" id="MFDE01000010">
    <property type="protein sequence ID" value="OGE38888.1"/>
    <property type="molecule type" value="Genomic_DNA"/>
</dbReference>
<sequence length="314" mass="35016">MEEGTEVIKSNTEKKTDSNELFIVLGINQNHEMDWLKDKTGQYAEVGKRSFDNIRRFITNFSRYLQAEKGLSEQEAQETISNEVARIKDGVFLTYNLTPKAAVRVSQVGSVIPAVALTPEERKTWTRIGRQSENYIARRKLIEKELMYEGLPDSPPPISTILSSANGRAEKLGGDQVYGDVFFILDKNTLKRAVFTLGDSLNDGSIRGSKFGIASESIDGVERAKQRQLIFQHAIIGEALLNLSYSDPKNPNITRGALRYVEGLLYGGISIKDILAVKAPFYPQFPDGGPSAISKREKEMLETAFGNKFQTTQP</sequence>
<reference evidence="1 2" key="1">
    <citation type="journal article" date="2016" name="Nat. Commun.">
        <title>Thousands of microbial genomes shed light on interconnected biogeochemical processes in an aquifer system.</title>
        <authorList>
            <person name="Anantharaman K."/>
            <person name="Brown C.T."/>
            <person name="Hug L.A."/>
            <person name="Sharon I."/>
            <person name="Castelle C.J."/>
            <person name="Probst A.J."/>
            <person name="Thomas B.C."/>
            <person name="Singh A."/>
            <person name="Wilkins M.J."/>
            <person name="Karaoz U."/>
            <person name="Brodie E.L."/>
            <person name="Williams K.H."/>
            <person name="Hubbard S.S."/>
            <person name="Banfield J.F."/>
        </authorList>
    </citation>
    <scope>NUCLEOTIDE SEQUENCE [LARGE SCALE GENOMIC DNA]</scope>
</reference>
<accession>A0A1F5KDB5</accession>
<gene>
    <name evidence="1" type="ORF">A3F00_01355</name>
</gene>
<evidence type="ECO:0000313" key="2">
    <source>
        <dbReference type="Proteomes" id="UP000176527"/>
    </source>
</evidence>
<proteinExistence type="predicted"/>
<name>A0A1F5KDB5_9BACT</name>
<protein>
    <submittedName>
        <fullName evidence="1">Uncharacterized protein</fullName>
    </submittedName>
</protein>
<dbReference type="AlphaFoldDB" id="A0A1F5KDB5"/>